<keyword evidence="4" id="KW-1185">Reference proteome</keyword>
<accession>A0A4R8V7D6</accession>
<feature type="transmembrane region" description="Helical" evidence="2">
    <location>
        <begin position="317"/>
        <end position="339"/>
    </location>
</feature>
<keyword evidence="2" id="KW-1133">Transmembrane helix</keyword>
<feature type="transmembrane region" description="Helical" evidence="2">
    <location>
        <begin position="252"/>
        <end position="272"/>
    </location>
</feature>
<dbReference type="RefSeq" id="WP_104094569.1">
    <property type="nucleotide sequence ID" value="NZ_JACHBP010000001.1"/>
</dbReference>
<dbReference type="EMBL" id="SOFI01000003">
    <property type="protein sequence ID" value="TFB78689.1"/>
    <property type="molecule type" value="Genomic_DNA"/>
</dbReference>
<dbReference type="Pfam" id="PF10708">
    <property type="entry name" value="DUF2510"/>
    <property type="match status" value="1"/>
</dbReference>
<sequence>MDDNSFYGAPAGWYPDPLGLPQLRWWDSTAWTHQTAEARAPMVMQETTYAWPEDEFDSEPMNQSEQDLLTRRERRERERRDGNDIAAPTALTLLQLEPPSKADVQTDVPEPSPFESYVSATSHVNETITPDPMSATRAASLQDPFAESFPKTTGDHFSGEPFVPESPVEEPVFAGFASQPTHQTQQAQQTFDWAPRVDPINDPQYQAYLKAQTAPHSKSTNNGAVWMIALIPLIQLVLSLLMLTAFGTAEASGVMAAIWLLPYPIVVGLAVLDRHNLKKTGHEVTAHWLWALLTAPVYLVVRAIAAIRESGGGFGPVLVWFALGLLQIGAIVAVPGLLISTIPTVFAAQAEQSIVADAAVIGAKLDVTCPALPPVLIGQTFECSGAHAGDGAPYDIVVSLQRVNGWVDWRVDDWGIYTMG</sequence>
<feature type="region of interest" description="Disordered" evidence="1">
    <location>
        <begin position="52"/>
        <end position="89"/>
    </location>
</feature>
<reference evidence="3 4" key="1">
    <citation type="submission" date="2019-03" db="EMBL/GenBank/DDBJ databases">
        <title>Genomics of glacier-inhabiting Cryobacterium strains.</title>
        <authorList>
            <person name="Liu Q."/>
            <person name="Xin Y.-H."/>
        </authorList>
    </citation>
    <scope>NUCLEOTIDE SEQUENCE [LARGE SCALE GENOMIC DNA]</scope>
    <source>
        <strain evidence="3 4">CGMCC 1.10440</strain>
    </source>
</reference>
<keyword evidence="2" id="KW-0472">Membrane</keyword>
<dbReference type="AlphaFoldDB" id="A0A4R8V7D6"/>
<evidence type="ECO:0000256" key="2">
    <source>
        <dbReference type="SAM" id="Phobius"/>
    </source>
</evidence>
<feature type="transmembrane region" description="Helical" evidence="2">
    <location>
        <begin position="224"/>
        <end position="246"/>
    </location>
</feature>
<evidence type="ECO:0000256" key="1">
    <source>
        <dbReference type="SAM" id="MobiDB-lite"/>
    </source>
</evidence>
<dbReference type="InterPro" id="IPR018929">
    <property type="entry name" value="DUF2510"/>
</dbReference>
<dbReference type="OrthoDB" id="5244233at2"/>
<name>A0A4R8V7D6_9MICO</name>
<evidence type="ECO:0000313" key="4">
    <source>
        <dbReference type="Proteomes" id="UP000298488"/>
    </source>
</evidence>
<feature type="compositionally biased region" description="Basic and acidic residues" evidence="1">
    <location>
        <begin position="68"/>
        <end position="83"/>
    </location>
</feature>
<comment type="caution">
    <text evidence="3">The sequence shown here is derived from an EMBL/GenBank/DDBJ whole genome shotgun (WGS) entry which is preliminary data.</text>
</comment>
<evidence type="ECO:0000313" key="3">
    <source>
        <dbReference type="EMBL" id="TFB78689.1"/>
    </source>
</evidence>
<feature type="transmembrane region" description="Helical" evidence="2">
    <location>
        <begin position="284"/>
        <end position="305"/>
    </location>
</feature>
<dbReference type="Proteomes" id="UP000298488">
    <property type="component" value="Unassembled WGS sequence"/>
</dbReference>
<proteinExistence type="predicted"/>
<protein>
    <submittedName>
        <fullName evidence="3">DUF2510 domain-containing protein</fullName>
    </submittedName>
</protein>
<organism evidence="3 4">
    <name type="scientific">Terrimesophilobacter mesophilus</name>
    <dbReference type="NCBI Taxonomy" id="433647"/>
    <lineage>
        <taxon>Bacteria</taxon>
        <taxon>Bacillati</taxon>
        <taxon>Actinomycetota</taxon>
        <taxon>Actinomycetes</taxon>
        <taxon>Micrococcales</taxon>
        <taxon>Microbacteriaceae</taxon>
        <taxon>Terrimesophilobacter</taxon>
    </lineage>
</organism>
<keyword evidence="2" id="KW-0812">Transmembrane</keyword>
<gene>
    <name evidence="3" type="ORF">E3N84_00490</name>
</gene>